<evidence type="ECO:0000313" key="10">
    <source>
        <dbReference type="Proteomes" id="UP001329430"/>
    </source>
</evidence>
<dbReference type="GO" id="GO:0018738">
    <property type="term" value="F:S-formylglutathione hydrolase activity"/>
    <property type="evidence" value="ECO:0007669"/>
    <property type="project" value="UniProtKB-EC"/>
</dbReference>
<dbReference type="InterPro" id="IPR029058">
    <property type="entry name" value="AB_hydrolase_fold"/>
</dbReference>
<comment type="subcellular location">
    <subcellularLocation>
        <location evidence="8">Cytoplasm</location>
    </subcellularLocation>
</comment>
<feature type="active site" description="Charge relay system" evidence="7">
    <location>
        <position position="150"/>
    </location>
</feature>
<dbReference type="Gene3D" id="3.40.50.1820">
    <property type="entry name" value="alpha/beta hydrolase"/>
    <property type="match status" value="1"/>
</dbReference>
<dbReference type="EC" id="3.1.2.12" evidence="3 8"/>
<evidence type="ECO:0000256" key="8">
    <source>
        <dbReference type="RuleBase" id="RU363068"/>
    </source>
</evidence>
<keyword evidence="6 8" id="KW-0378">Hydrolase</keyword>
<keyword evidence="8" id="KW-0963">Cytoplasm</keyword>
<dbReference type="FunFam" id="3.40.50.1820:FF:000334">
    <property type="entry name" value="S-formylglutathione hydrolase"/>
    <property type="match status" value="1"/>
</dbReference>
<feature type="active site" description="Charge relay system" evidence="7">
    <location>
        <position position="228"/>
    </location>
</feature>
<keyword evidence="5 8" id="KW-0719">Serine esterase</keyword>
<evidence type="ECO:0000256" key="6">
    <source>
        <dbReference type="ARBA" id="ARBA00022801"/>
    </source>
</evidence>
<dbReference type="PANTHER" id="PTHR10061">
    <property type="entry name" value="S-FORMYLGLUTATHIONE HYDROLASE"/>
    <property type="match status" value="1"/>
</dbReference>
<dbReference type="AlphaFoldDB" id="A0AAN7VKN5"/>
<evidence type="ECO:0000256" key="5">
    <source>
        <dbReference type="ARBA" id="ARBA00022487"/>
    </source>
</evidence>
<dbReference type="SUPFAM" id="SSF53474">
    <property type="entry name" value="alpha/beta-Hydrolases"/>
    <property type="match status" value="1"/>
</dbReference>
<gene>
    <name evidence="9" type="ORF">RI129_005310</name>
</gene>
<keyword evidence="10" id="KW-1185">Reference proteome</keyword>
<protein>
    <recommendedName>
        <fullName evidence="4 8">S-formylglutathione hydrolase</fullName>
        <ecNumber evidence="3 8">3.1.2.12</ecNumber>
    </recommendedName>
</protein>
<dbReference type="NCBIfam" id="TIGR02821">
    <property type="entry name" value="fghA_ester_D"/>
    <property type="match status" value="1"/>
</dbReference>
<dbReference type="Proteomes" id="UP001329430">
    <property type="component" value="Chromosome 3"/>
</dbReference>
<reference evidence="9 10" key="1">
    <citation type="journal article" date="2024" name="Insects">
        <title>An Improved Chromosome-Level Genome Assembly of the Firefly Pyrocoelia pectoralis.</title>
        <authorList>
            <person name="Fu X."/>
            <person name="Meyer-Rochow V.B."/>
            <person name="Ballantyne L."/>
            <person name="Zhu X."/>
        </authorList>
    </citation>
    <scope>NUCLEOTIDE SEQUENCE [LARGE SCALE GENOMIC DNA]</scope>
    <source>
        <strain evidence="9">XCY_ONT2</strain>
    </source>
</reference>
<feature type="active site" description="Charge relay system" evidence="7">
    <location>
        <position position="260"/>
    </location>
</feature>
<dbReference type="InterPro" id="IPR000801">
    <property type="entry name" value="Esterase-like"/>
</dbReference>
<dbReference type="GO" id="GO:0052689">
    <property type="term" value="F:carboxylic ester hydrolase activity"/>
    <property type="evidence" value="ECO:0007669"/>
    <property type="project" value="UniProtKB-KW"/>
</dbReference>
<comment type="caution">
    <text evidence="9">The sequence shown here is derived from an EMBL/GenBank/DDBJ whole genome shotgun (WGS) entry which is preliminary data.</text>
</comment>
<evidence type="ECO:0000256" key="7">
    <source>
        <dbReference type="PIRSR" id="PIRSR614186-1"/>
    </source>
</evidence>
<comment type="similarity">
    <text evidence="2 8">Belongs to the esterase D family.</text>
</comment>
<dbReference type="InterPro" id="IPR014186">
    <property type="entry name" value="S-formylglutathione_hydrol"/>
</dbReference>
<dbReference type="GO" id="GO:0046294">
    <property type="term" value="P:formaldehyde catabolic process"/>
    <property type="evidence" value="ECO:0007669"/>
    <property type="project" value="InterPro"/>
</dbReference>
<organism evidence="9 10">
    <name type="scientific">Pyrocoelia pectoralis</name>
    <dbReference type="NCBI Taxonomy" id="417401"/>
    <lineage>
        <taxon>Eukaryota</taxon>
        <taxon>Metazoa</taxon>
        <taxon>Ecdysozoa</taxon>
        <taxon>Arthropoda</taxon>
        <taxon>Hexapoda</taxon>
        <taxon>Insecta</taxon>
        <taxon>Pterygota</taxon>
        <taxon>Neoptera</taxon>
        <taxon>Endopterygota</taxon>
        <taxon>Coleoptera</taxon>
        <taxon>Polyphaga</taxon>
        <taxon>Elateriformia</taxon>
        <taxon>Elateroidea</taxon>
        <taxon>Lampyridae</taxon>
        <taxon>Lampyrinae</taxon>
        <taxon>Pyrocoelia</taxon>
    </lineage>
</organism>
<evidence type="ECO:0000313" key="9">
    <source>
        <dbReference type="EMBL" id="KAK5646846.1"/>
    </source>
</evidence>
<comment type="function">
    <text evidence="1 8">Serine hydrolase involved in the detoxification of formaldehyde.</text>
</comment>
<evidence type="ECO:0000256" key="4">
    <source>
        <dbReference type="ARBA" id="ARBA00016774"/>
    </source>
</evidence>
<evidence type="ECO:0000256" key="1">
    <source>
        <dbReference type="ARBA" id="ARBA00002608"/>
    </source>
</evidence>
<dbReference type="EMBL" id="JAVRBK010000003">
    <property type="protein sequence ID" value="KAK5646846.1"/>
    <property type="molecule type" value="Genomic_DNA"/>
</dbReference>
<evidence type="ECO:0000256" key="2">
    <source>
        <dbReference type="ARBA" id="ARBA00005622"/>
    </source>
</evidence>
<evidence type="ECO:0000256" key="3">
    <source>
        <dbReference type="ARBA" id="ARBA00012479"/>
    </source>
</evidence>
<dbReference type="PANTHER" id="PTHR10061:SF0">
    <property type="entry name" value="S-FORMYLGLUTATHIONE HYDROLASE"/>
    <property type="match status" value="1"/>
</dbReference>
<name>A0AAN7VKN5_9COLE</name>
<dbReference type="GO" id="GO:0005829">
    <property type="term" value="C:cytosol"/>
    <property type="evidence" value="ECO:0007669"/>
    <property type="project" value="TreeGrafter"/>
</dbReference>
<proteinExistence type="inferred from homology"/>
<comment type="catalytic activity">
    <reaction evidence="8">
        <text>S-formylglutathione + H2O = formate + glutathione + H(+)</text>
        <dbReference type="Rhea" id="RHEA:14961"/>
        <dbReference type="ChEBI" id="CHEBI:15377"/>
        <dbReference type="ChEBI" id="CHEBI:15378"/>
        <dbReference type="ChEBI" id="CHEBI:15740"/>
        <dbReference type="ChEBI" id="CHEBI:57688"/>
        <dbReference type="ChEBI" id="CHEBI:57925"/>
        <dbReference type="EC" id="3.1.2.12"/>
    </reaction>
</comment>
<accession>A0AAN7VKN5</accession>
<dbReference type="Pfam" id="PF00756">
    <property type="entry name" value="Esterase"/>
    <property type="match status" value="1"/>
</dbReference>
<sequence>MTILTKISSNKMFGGVQNVFAHDSKELGCSMKFAIFIPQECGYSKVPVIYWLSGLECNETNCIQKSGIQRYAAEYGIVIVCPDTSPRGLNLPGEKDSWDFGEGAGFYVDATETPWNKNYRMYSYVTSELIDVINANFPVIPGKQSIMGHSMGGHGALICALKNPNLYRSVSAFAPICNPSQGAWGKKALEGYLGAENKGLWPQWDATELVKSYSGPPIELFIDQGAADPFLTQLLPENLIDACKDTQIPAILQMREGYDHSYYYIATFIGKHVAYHAEYLCN</sequence>